<feature type="transmembrane region" description="Helical" evidence="8">
    <location>
        <begin position="170"/>
        <end position="186"/>
    </location>
</feature>
<keyword evidence="10" id="KW-1185">Reference proteome</keyword>
<comment type="similarity">
    <text evidence="2">Belongs to the AzlC family.</text>
</comment>
<dbReference type="InterPro" id="IPR011606">
    <property type="entry name" value="Brnchd-chn_aa_trnsp_permease"/>
</dbReference>
<evidence type="ECO:0000256" key="1">
    <source>
        <dbReference type="ARBA" id="ARBA00004651"/>
    </source>
</evidence>
<dbReference type="PANTHER" id="PTHR34979">
    <property type="entry name" value="INNER MEMBRANE PROTEIN YGAZ"/>
    <property type="match status" value="1"/>
</dbReference>
<evidence type="ECO:0000256" key="5">
    <source>
        <dbReference type="ARBA" id="ARBA00022692"/>
    </source>
</evidence>
<feature type="transmembrane region" description="Helical" evidence="8">
    <location>
        <begin position="20"/>
        <end position="43"/>
    </location>
</feature>
<keyword evidence="4" id="KW-1003">Cell membrane</keyword>
<name>A0ABS9AK86_9GAMM</name>
<keyword evidence="5 8" id="KW-0812">Transmembrane</keyword>
<keyword evidence="3" id="KW-0813">Transport</keyword>
<evidence type="ECO:0000313" key="10">
    <source>
        <dbReference type="Proteomes" id="UP001320122"/>
    </source>
</evidence>
<dbReference type="RefSeq" id="WP_234275401.1">
    <property type="nucleotide sequence ID" value="NZ_JABFTT010000017.1"/>
</dbReference>
<accession>A0ABS9AK86</accession>
<organism evidence="9 10">
    <name type="scientific">Billgrantia zhangzhouensis</name>
    <dbReference type="NCBI Taxonomy" id="2733481"/>
    <lineage>
        <taxon>Bacteria</taxon>
        <taxon>Pseudomonadati</taxon>
        <taxon>Pseudomonadota</taxon>
        <taxon>Gammaproteobacteria</taxon>
        <taxon>Oceanospirillales</taxon>
        <taxon>Halomonadaceae</taxon>
        <taxon>Billgrantia</taxon>
    </lineage>
</organism>
<evidence type="ECO:0000256" key="3">
    <source>
        <dbReference type="ARBA" id="ARBA00022448"/>
    </source>
</evidence>
<dbReference type="EMBL" id="JABFTT010000017">
    <property type="protein sequence ID" value="MCE8022116.1"/>
    <property type="molecule type" value="Genomic_DNA"/>
</dbReference>
<evidence type="ECO:0000256" key="6">
    <source>
        <dbReference type="ARBA" id="ARBA00022989"/>
    </source>
</evidence>
<dbReference type="Pfam" id="PF03591">
    <property type="entry name" value="AzlC"/>
    <property type="match status" value="1"/>
</dbReference>
<reference evidence="9 10" key="1">
    <citation type="journal article" date="2021" name="Front. Microbiol.">
        <title>Aerobic Denitrification and Heterotrophic Sulfur Oxidation in the Genus Halomonas Revealed by Six Novel Species Characterizations and Genome-Based Analysis.</title>
        <authorList>
            <person name="Wang L."/>
            <person name="Shao Z."/>
        </authorList>
    </citation>
    <scope>NUCLEOTIDE SEQUENCE [LARGE SCALE GENOMIC DNA]</scope>
    <source>
        <strain evidence="9 10">MCCC 1A11036</strain>
    </source>
</reference>
<evidence type="ECO:0000313" key="9">
    <source>
        <dbReference type="EMBL" id="MCE8022116.1"/>
    </source>
</evidence>
<comment type="caution">
    <text evidence="9">The sequence shown here is derived from an EMBL/GenBank/DDBJ whole genome shotgun (WGS) entry which is preliminary data.</text>
</comment>
<evidence type="ECO:0000256" key="8">
    <source>
        <dbReference type="SAM" id="Phobius"/>
    </source>
</evidence>
<evidence type="ECO:0000256" key="4">
    <source>
        <dbReference type="ARBA" id="ARBA00022475"/>
    </source>
</evidence>
<proteinExistence type="inferred from homology"/>
<evidence type="ECO:0000256" key="7">
    <source>
        <dbReference type="ARBA" id="ARBA00023136"/>
    </source>
</evidence>
<keyword evidence="7 8" id="KW-0472">Membrane</keyword>
<feature type="transmembrane region" description="Helical" evidence="8">
    <location>
        <begin position="191"/>
        <end position="208"/>
    </location>
</feature>
<feature type="transmembrane region" description="Helical" evidence="8">
    <location>
        <begin position="138"/>
        <end position="164"/>
    </location>
</feature>
<feature type="transmembrane region" description="Helical" evidence="8">
    <location>
        <begin position="214"/>
        <end position="231"/>
    </location>
</feature>
<sequence length="241" mass="26110">MKRQANSEAWLDAPGIWRGLLMMMPVAAFTVAFGLAFGVAAVHHGLADWEAMLLSTLVFSAPSQFAALDMWHSSMPLLALATVTVAIHTRHMLMSAALYPWLHTLGRGRQFAMVLLMSDSNWAMALGQYHRGERNLGILLGSGIALWGAWILGTLVGVTFGGGISQPERYGLDVIMLCFFLMMLFGGRPRLVMAMPWLAATLAALAAYHWLPPYLHIMMGGLAGGLVAVVMPRNRAGESAS</sequence>
<comment type="subcellular location">
    <subcellularLocation>
        <location evidence="1">Cell membrane</location>
        <topology evidence="1">Multi-pass membrane protein</topology>
    </subcellularLocation>
</comment>
<gene>
    <name evidence="9" type="ORF">HOP51_18665</name>
</gene>
<keyword evidence="6 8" id="KW-1133">Transmembrane helix</keyword>
<dbReference type="PANTHER" id="PTHR34979:SF1">
    <property type="entry name" value="INNER MEMBRANE PROTEIN YGAZ"/>
    <property type="match status" value="1"/>
</dbReference>
<dbReference type="Proteomes" id="UP001320122">
    <property type="component" value="Unassembled WGS sequence"/>
</dbReference>
<evidence type="ECO:0000256" key="2">
    <source>
        <dbReference type="ARBA" id="ARBA00010735"/>
    </source>
</evidence>
<protein>
    <submittedName>
        <fullName evidence="9">Branched-chain amino acid ABC transporter permease</fullName>
    </submittedName>
</protein>